<keyword evidence="9" id="KW-1185">Reference proteome</keyword>
<name>A0A928YUI6_9GAMM</name>
<gene>
    <name evidence="7" type="primary">ftsB</name>
    <name evidence="8" type="ORF">C4F51_12480</name>
</gene>
<dbReference type="GO" id="GO:0005886">
    <property type="term" value="C:plasma membrane"/>
    <property type="evidence" value="ECO:0007669"/>
    <property type="project" value="UniProtKB-SubCell"/>
</dbReference>
<dbReference type="EMBL" id="PRDL01000001">
    <property type="protein sequence ID" value="MBE8718002.1"/>
    <property type="molecule type" value="Genomic_DNA"/>
</dbReference>
<dbReference type="Proteomes" id="UP000652567">
    <property type="component" value="Unassembled WGS sequence"/>
</dbReference>
<dbReference type="PANTHER" id="PTHR37485">
    <property type="entry name" value="CELL DIVISION PROTEIN FTSB"/>
    <property type="match status" value="1"/>
</dbReference>
<comment type="function">
    <text evidence="7">Essential cell division protein. May link together the upstream cell division proteins, which are predominantly cytoplasmic, with the downstream cell division proteins, which are predominantly periplasmic.</text>
</comment>
<evidence type="ECO:0000256" key="7">
    <source>
        <dbReference type="HAMAP-Rule" id="MF_00599"/>
    </source>
</evidence>
<feature type="topological domain" description="Cytoplasmic" evidence="7">
    <location>
        <begin position="1"/>
        <end position="3"/>
    </location>
</feature>
<evidence type="ECO:0000256" key="4">
    <source>
        <dbReference type="ARBA" id="ARBA00022989"/>
    </source>
</evidence>
<keyword evidence="2 7" id="KW-0132">Cell division</keyword>
<dbReference type="InterPro" id="IPR007060">
    <property type="entry name" value="FtsL/DivIC"/>
</dbReference>
<protein>
    <recommendedName>
        <fullName evidence="7">Cell division protein FtsB</fullName>
    </recommendedName>
</protein>
<keyword evidence="6 7" id="KW-0131">Cell cycle</keyword>
<evidence type="ECO:0000313" key="9">
    <source>
        <dbReference type="Proteomes" id="UP000652567"/>
    </source>
</evidence>
<evidence type="ECO:0000256" key="6">
    <source>
        <dbReference type="ARBA" id="ARBA00023306"/>
    </source>
</evidence>
<dbReference type="GO" id="GO:0032153">
    <property type="term" value="C:cell division site"/>
    <property type="evidence" value="ECO:0007669"/>
    <property type="project" value="UniProtKB-UniRule"/>
</dbReference>
<evidence type="ECO:0000256" key="5">
    <source>
        <dbReference type="ARBA" id="ARBA00023136"/>
    </source>
</evidence>
<sequence>MKWIFGTLLILLCALQYRLWVSEGSLADVQRLESEITVQQTENDRLRERNRVLEVEVENLKSGLDSIEERARSDIGMIGENETFFMVLKEKKK</sequence>
<keyword evidence="7" id="KW-0997">Cell inner membrane</keyword>
<keyword evidence="4 7" id="KW-1133">Transmembrane helix</keyword>
<dbReference type="InterPro" id="IPR023081">
    <property type="entry name" value="Cell_div_FtsB"/>
</dbReference>
<dbReference type="Pfam" id="PF04977">
    <property type="entry name" value="DivIC"/>
    <property type="match status" value="1"/>
</dbReference>
<evidence type="ECO:0000256" key="3">
    <source>
        <dbReference type="ARBA" id="ARBA00022692"/>
    </source>
</evidence>
<feature type="topological domain" description="Periplasmic" evidence="7">
    <location>
        <begin position="22"/>
        <end position="93"/>
    </location>
</feature>
<keyword evidence="3 7" id="KW-0812">Transmembrane</keyword>
<dbReference type="GO" id="GO:0043093">
    <property type="term" value="P:FtsZ-dependent cytokinesis"/>
    <property type="evidence" value="ECO:0007669"/>
    <property type="project" value="UniProtKB-UniRule"/>
</dbReference>
<feature type="coiled-coil region" evidence="7">
    <location>
        <begin position="29"/>
        <end position="70"/>
    </location>
</feature>
<keyword evidence="1 7" id="KW-1003">Cell membrane</keyword>
<evidence type="ECO:0000256" key="2">
    <source>
        <dbReference type="ARBA" id="ARBA00022618"/>
    </source>
</evidence>
<dbReference type="GO" id="GO:0030428">
    <property type="term" value="C:cell septum"/>
    <property type="evidence" value="ECO:0007669"/>
    <property type="project" value="TreeGrafter"/>
</dbReference>
<comment type="similarity">
    <text evidence="7">Belongs to the FtsB family.</text>
</comment>
<evidence type="ECO:0000313" key="8">
    <source>
        <dbReference type="EMBL" id="MBE8718002.1"/>
    </source>
</evidence>
<keyword evidence="7" id="KW-0175">Coiled coil</keyword>
<comment type="subunit">
    <text evidence="7">Part of a complex composed of FtsB, FtsL and FtsQ.</text>
</comment>
<organism evidence="8 9">
    <name type="scientific">Cellvibrio polysaccharolyticus</name>
    <dbReference type="NCBI Taxonomy" id="2082724"/>
    <lineage>
        <taxon>Bacteria</taxon>
        <taxon>Pseudomonadati</taxon>
        <taxon>Pseudomonadota</taxon>
        <taxon>Gammaproteobacteria</taxon>
        <taxon>Cellvibrionales</taxon>
        <taxon>Cellvibrionaceae</taxon>
        <taxon>Cellvibrio</taxon>
    </lineage>
</organism>
<keyword evidence="5 7" id="KW-0472">Membrane</keyword>
<proteinExistence type="inferred from homology"/>
<dbReference type="RefSeq" id="WP_193910214.1">
    <property type="nucleotide sequence ID" value="NZ_PRDL01000001.1"/>
</dbReference>
<reference evidence="8" key="1">
    <citation type="submission" date="2018-07" db="EMBL/GenBank/DDBJ databases">
        <title>Genome assembly of strain Ka43.</title>
        <authorList>
            <person name="Kukolya J."/>
            <person name="Nagy I."/>
            <person name="Horvath B."/>
            <person name="Toth A."/>
        </authorList>
    </citation>
    <scope>NUCLEOTIDE SEQUENCE</scope>
    <source>
        <strain evidence="8">KB43</strain>
    </source>
</reference>
<comment type="subcellular location">
    <subcellularLocation>
        <location evidence="7">Cell inner membrane</location>
        <topology evidence="7">Single-pass type II membrane protein</topology>
    </subcellularLocation>
    <text evidence="7">Localizes to the division septum.</text>
</comment>
<dbReference type="PANTHER" id="PTHR37485:SF1">
    <property type="entry name" value="CELL DIVISION PROTEIN FTSB"/>
    <property type="match status" value="1"/>
</dbReference>
<dbReference type="AlphaFoldDB" id="A0A928YUI6"/>
<comment type="caution">
    <text evidence="8">The sequence shown here is derived from an EMBL/GenBank/DDBJ whole genome shotgun (WGS) entry which is preliminary data.</text>
</comment>
<dbReference type="HAMAP" id="MF_00599">
    <property type="entry name" value="FtsB"/>
    <property type="match status" value="1"/>
</dbReference>
<accession>A0A928YUI6</accession>
<evidence type="ECO:0000256" key="1">
    <source>
        <dbReference type="ARBA" id="ARBA00022475"/>
    </source>
</evidence>